<protein>
    <submittedName>
        <fullName evidence="1">ABC transporter substrate-binding protein</fullName>
    </submittedName>
</protein>
<dbReference type="RefSeq" id="WP_343130454.1">
    <property type="nucleotide sequence ID" value="NZ_JBCITK010000001.1"/>
</dbReference>
<accession>A0ABU9VIT8</accession>
<dbReference type="Pfam" id="PF04392">
    <property type="entry name" value="ABC_sub_bind"/>
    <property type="match status" value="1"/>
</dbReference>
<gene>
    <name evidence="1" type="ORF">MKY91_10355</name>
</gene>
<name>A0ABU9VIT8_9BACI</name>
<dbReference type="PROSITE" id="PS51257">
    <property type="entry name" value="PROKAR_LIPOPROTEIN"/>
    <property type="match status" value="1"/>
</dbReference>
<comment type="caution">
    <text evidence="1">The sequence shown here is derived from an EMBL/GenBank/DDBJ whole genome shotgun (WGS) entry which is preliminary data.</text>
</comment>
<organism evidence="1 2">
    <name type="scientific">Alkalicoccobacillus gibsonii</name>
    <dbReference type="NCBI Taxonomy" id="79881"/>
    <lineage>
        <taxon>Bacteria</taxon>
        <taxon>Bacillati</taxon>
        <taxon>Bacillota</taxon>
        <taxon>Bacilli</taxon>
        <taxon>Bacillales</taxon>
        <taxon>Bacillaceae</taxon>
        <taxon>Alkalicoccobacillus</taxon>
    </lineage>
</organism>
<evidence type="ECO:0000313" key="1">
    <source>
        <dbReference type="EMBL" id="MEN0643547.1"/>
    </source>
</evidence>
<dbReference type="InterPro" id="IPR028082">
    <property type="entry name" value="Peripla_BP_I"/>
</dbReference>
<dbReference type="PANTHER" id="PTHR35271">
    <property type="entry name" value="ABC TRANSPORTER, SUBSTRATE-BINDING LIPOPROTEIN-RELATED"/>
    <property type="match status" value="1"/>
</dbReference>
<keyword evidence="2" id="KW-1185">Reference proteome</keyword>
<proteinExistence type="predicted"/>
<dbReference type="EMBL" id="JBCITK010000001">
    <property type="protein sequence ID" value="MEN0643547.1"/>
    <property type="molecule type" value="Genomic_DNA"/>
</dbReference>
<sequence length="333" mass="34758">MLKKWGIGITASTVILALTACGNGNEEGTGGAEDTEEASFTIGATQILEHPSLDAAYKGFQDALEDAGINADYSFQSAQGDPNNTSTIATNFVSDGVDLIFANSTPSAISALQATQDIPIVFTSVTDPVEAGLVAALDEPGELITGVRDLHPEAISDTIAFIEENFPDSTIGLVYNAGESNSVVQIDAIKGEVEGTSLSTTERTVATSADVQSAATALADDADLIYLVTDNTVISALESIVGIANDRDLPLIASDPESLDSGAFAAFGVDFHTLGYQAGEMAVEILSEDKSPSELPVQSPAEINLVINREAAEAQGIEWKDEWEDAASTYESN</sequence>
<dbReference type="PANTHER" id="PTHR35271:SF1">
    <property type="entry name" value="ABC TRANSPORTER, SUBSTRATE-BINDING LIPOPROTEIN"/>
    <property type="match status" value="1"/>
</dbReference>
<dbReference type="Gene3D" id="3.40.50.2300">
    <property type="match status" value="2"/>
</dbReference>
<dbReference type="Proteomes" id="UP001418796">
    <property type="component" value="Unassembled WGS sequence"/>
</dbReference>
<dbReference type="SUPFAM" id="SSF53822">
    <property type="entry name" value="Periplasmic binding protein-like I"/>
    <property type="match status" value="1"/>
</dbReference>
<evidence type="ECO:0000313" key="2">
    <source>
        <dbReference type="Proteomes" id="UP001418796"/>
    </source>
</evidence>
<reference evidence="1 2" key="1">
    <citation type="submission" date="2024-03" db="EMBL/GenBank/DDBJ databases">
        <title>Bacilli Hybrid Assemblies.</title>
        <authorList>
            <person name="Kovac J."/>
        </authorList>
    </citation>
    <scope>NUCLEOTIDE SEQUENCE [LARGE SCALE GENOMIC DNA]</scope>
    <source>
        <strain evidence="1 2">FSL R7-0666</strain>
    </source>
</reference>
<dbReference type="InterPro" id="IPR007487">
    <property type="entry name" value="ABC_transpt-TYRBP-like"/>
</dbReference>
<dbReference type="CDD" id="cd06325">
    <property type="entry name" value="PBP1_ABC_unchar_transporter"/>
    <property type="match status" value="1"/>
</dbReference>